<protein>
    <submittedName>
        <fullName evidence="2">Uncharacterized protein</fullName>
    </submittedName>
</protein>
<keyword evidence="3" id="KW-1185">Reference proteome</keyword>
<name>A0A285UQ85_9HYPH</name>
<evidence type="ECO:0000256" key="1">
    <source>
        <dbReference type="SAM" id="MobiDB-lite"/>
    </source>
</evidence>
<dbReference type="Proteomes" id="UP000219167">
    <property type="component" value="Unassembled WGS sequence"/>
</dbReference>
<feature type="region of interest" description="Disordered" evidence="1">
    <location>
        <begin position="12"/>
        <end position="68"/>
    </location>
</feature>
<dbReference type="OrthoDB" id="8277693at2"/>
<reference evidence="2 3" key="1">
    <citation type="submission" date="2017-08" db="EMBL/GenBank/DDBJ databases">
        <authorList>
            <person name="de Groot N.N."/>
        </authorList>
    </citation>
    <scope>NUCLEOTIDE SEQUENCE [LARGE SCALE GENOMIC DNA]</scope>
    <source>
        <strain evidence="2 3">JC85</strain>
    </source>
</reference>
<organism evidence="2 3">
    <name type="scientific">Rhizobium subbaraonis</name>
    <dbReference type="NCBI Taxonomy" id="908946"/>
    <lineage>
        <taxon>Bacteria</taxon>
        <taxon>Pseudomonadati</taxon>
        <taxon>Pseudomonadota</taxon>
        <taxon>Alphaproteobacteria</taxon>
        <taxon>Hyphomicrobiales</taxon>
        <taxon>Rhizobiaceae</taxon>
        <taxon>Rhizobium/Agrobacterium group</taxon>
        <taxon>Rhizobium</taxon>
    </lineage>
</organism>
<evidence type="ECO:0000313" key="3">
    <source>
        <dbReference type="Proteomes" id="UP000219167"/>
    </source>
</evidence>
<dbReference type="AlphaFoldDB" id="A0A285UQ85"/>
<accession>A0A285UQ85</accession>
<proteinExistence type="predicted"/>
<evidence type="ECO:0000313" key="2">
    <source>
        <dbReference type="EMBL" id="SOC44040.1"/>
    </source>
</evidence>
<dbReference type="RefSeq" id="WP_141402074.1">
    <property type="nucleotide sequence ID" value="NZ_OBQD01000012.1"/>
</dbReference>
<sequence length="187" mass="20098">MASPWNFLARLVSPRRQKRQEDGPIEDANPDVLGIAGSTEKPAEERLNSVGLPGGEKPQPFDRSDALSAALGPLEETGGDVHGTMDRDSAAEVVKVSGPASSDVGVALAYGTSKVEETPEAASAKRRRRARSVKTGVVVSQNSPAIPIISDEMTSLDGEIRILRGQLASKLRLQNAQLRKMLERFER</sequence>
<gene>
    <name evidence="2" type="ORF">SAMN05892877_11232</name>
</gene>
<dbReference type="EMBL" id="OBQD01000012">
    <property type="protein sequence ID" value="SOC44040.1"/>
    <property type="molecule type" value="Genomic_DNA"/>
</dbReference>